<dbReference type="GO" id="GO:0032259">
    <property type="term" value="P:methylation"/>
    <property type="evidence" value="ECO:0007669"/>
    <property type="project" value="UniProtKB-KW"/>
</dbReference>
<evidence type="ECO:0000256" key="1">
    <source>
        <dbReference type="ARBA" id="ARBA00022603"/>
    </source>
</evidence>
<dbReference type="AlphaFoldDB" id="A0A9N9WVG4"/>
<dbReference type="GO" id="GO:0005739">
    <property type="term" value="C:mitochondrion"/>
    <property type="evidence" value="ECO:0007669"/>
    <property type="project" value="TreeGrafter"/>
</dbReference>
<dbReference type="EMBL" id="OU895880">
    <property type="protein sequence ID" value="CAG9810811.1"/>
    <property type="molecule type" value="Genomic_DNA"/>
</dbReference>
<dbReference type="OrthoDB" id="3265906at2759"/>
<dbReference type="GO" id="GO:0010420">
    <property type="term" value="F:polyprenyldihydroxybenzoate methyltransferase activity"/>
    <property type="evidence" value="ECO:0007669"/>
    <property type="project" value="InterPro"/>
</dbReference>
<accession>A0A9N9WVG4</accession>
<reference evidence="5" key="2">
    <citation type="submission" date="2022-10" db="EMBL/GenBank/DDBJ databases">
        <authorList>
            <consortium name="ENA_rothamsted_submissions"/>
            <consortium name="culmorum"/>
            <person name="King R."/>
        </authorList>
    </citation>
    <scope>NUCLEOTIDE SEQUENCE</scope>
</reference>
<dbReference type="Gene3D" id="3.40.50.150">
    <property type="entry name" value="Vaccinia Virus protein VP39"/>
    <property type="match status" value="1"/>
</dbReference>
<evidence type="ECO:0000256" key="4">
    <source>
        <dbReference type="ARBA" id="ARBA00022691"/>
    </source>
</evidence>
<dbReference type="InterPro" id="IPR010233">
    <property type="entry name" value="UbiG_MeTrfase"/>
</dbReference>
<dbReference type="PANTHER" id="PTHR43464">
    <property type="entry name" value="METHYLTRANSFERASE"/>
    <property type="match status" value="1"/>
</dbReference>
<evidence type="ECO:0008006" key="7">
    <source>
        <dbReference type="Google" id="ProtNLM"/>
    </source>
</evidence>
<sequence length="253" mass="28600">MAANKSSVIDSEVAMFSKFAADWWNPNGMIHLLHTMIPAIRIPLMKNGLTNAGLVKPQNKDKPNMFEGIKVLDVGSGGGLMSEPLALMGAQVTGVDPTEKLVEVAKEHVKIHENLKIDYICDTVENHSINNKEKYDAVTFFDVAEHVADVRQVLKASVECLKPGGRIFITTWNKTFMGWFYGIFLLEWVFGIVPRGAHDIKLFISPEKITEYLKEFNCKSIEVQGTWYSIWKRSWSFTSYTGVFYAMQAVKEK</sequence>
<reference evidence="5" key="1">
    <citation type="submission" date="2022-01" db="EMBL/GenBank/DDBJ databases">
        <authorList>
            <person name="King R."/>
        </authorList>
    </citation>
    <scope>NUCLEOTIDE SEQUENCE</scope>
</reference>
<keyword evidence="2" id="KW-0808">Transferase</keyword>
<protein>
    <recommendedName>
        <fullName evidence="7">3-demethylubiquinol 3-O-methyltransferase</fullName>
    </recommendedName>
</protein>
<keyword evidence="1" id="KW-0489">Methyltransferase</keyword>
<keyword evidence="6" id="KW-1185">Reference proteome</keyword>
<dbReference type="NCBIfam" id="TIGR01983">
    <property type="entry name" value="UbiG"/>
    <property type="match status" value="1"/>
</dbReference>
<keyword evidence="4" id="KW-0949">S-adenosyl-L-methionine</keyword>
<dbReference type="GO" id="GO:0061542">
    <property type="term" value="F:3-demethylubiquinol 3-O-methyltransferase activity"/>
    <property type="evidence" value="ECO:0007669"/>
    <property type="project" value="InterPro"/>
</dbReference>
<dbReference type="PANTHER" id="PTHR43464:SF19">
    <property type="entry name" value="UBIQUINONE BIOSYNTHESIS O-METHYLTRANSFERASE, MITOCHONDRIAL"/>
    <property type="match status" value="1"/>
</dbReference>
<proteinExistence type="predicted"/>
<evidence type="ECO:0000313" key="5">
    <source>
        <dbReference type="EMBL" id="CAG9810811.1"/>
    </source>
</evidence>
<dbReference type="CDD" id="cd02440">
    <property type="entry name" value="AdoMet_MTases"/>
    <property type="match status" value="1"/>
</dbReference>
<dbReference type="Proteomes" id="UP001153620">
    <property type="component" value="Chromosome 4"/>
</dbReference>
<dbReference type="Pfam" id="PF13489">
    <property type="entry name" value="Methyltransf_23"/>
    <property type="match status" value="1"/>
</dbReference>
<dbReference type="InterPro" id="IPR029063">
    <property type="entry name" value="SAM-dependent_MTases_sf"/>
</dbReference>
<evidence type="ECO:0000256" key="3">
    <source>
        <dbReference type="ARBA" id="ARBA00022688"/>
    </source>
</evidence>
<keyword evidence="3" id="KW-0831">Ubiquinone biosynthesis</keyword>
<gene>
    <name evidence="5" type="ORF">CHIRRI_LOCUS13623</name>
</gene>
<name>A0A9N9WVG4_9DIPT</name>
<evidence type="ECO:0000256" key="2">
    <source>
        <dbReference type="ARBA" id="ARBA00022679"/>
    </source>
</evidence>
<evidence type="ECO:0000313" key="6">
    <source>
        <dbReference type="Proteomes" id="UP001153620"/>
    </source>
</evidence>
<dbReference type="SUPFAM" id="SSF53335">
    <property type="entry name" value="S-adenosyl-L-methionine-dependent methyltransferases"/>
    <property type="match status" value="1"/>
</dbReference>
<organism evidence="5 6">
    <name type="scientific">Chironomus riparius</name>
    <dbReference type="NCBI Taxonomy" id="315576"/>
    <lineage>
        <taxon>Eukaryota</taxon>
        <taxon>Metazoa</taxon>
        <taxon>Ecdysozoa</taxon>
        <taxon>Arthropoda</taxon>
        <taxon>Hexapoda</taxon>
        <taxon>Insecta</taxon>
        <taxon>Pterygota</taxon>
        <taxon>Neoptera</taxon>
        <taxon>Endopterygota</taxon>
        <taxon>Diptera</taxon>
        <taxon>Nematocera</taxon>
        <taxon>Chironomoidea</taxon>
        <taxon>Chironomidae</taxon>
        <taxon>Chironominae</taxon>
        <taxon>Chironomus</taxon>
    </lineage>
</organism>